<dbReference type="Gene3D" id="2.60.40.2230">
    <property type="entry name" value="Uncharacterised protein YcnI-like PF07987, DUF1775"/>
    <property type="match status" value="1"/>
</dbReference>
<dbReference type="RefSeq" id="WP_317138564.1">
    <property type="nucleotide sequence ID" value="NZ_CP118157.1"/>
</dbReference>
<keyword evidence="3" id="KW-0732">Signal</keyword>
<dbReference type="Proteomes" id="UP001305498">
    <property type="component" value="Chromosome"/>
</dbReference>
<sequence length="245" mass="24378">MTVPTTVNATRRRRRGRRAAAAALAGALVVAAPVAAQAHVSVSPDTPVAGASDVLTFSFSHGCDDSPTTALVISTPDEGLDSAVPTVQAGWSIDVDRDASTGVVSTITYTADEPVPNAMRAAVELSVRYAQDAPESLAFPVEQVCEEGSASWSEIAEEGQDPDDLEAAAPVVTLAETPAEAGASSHGHGDGEETADAGTADAGTAEADGASALPVAVGALGAGGFVAGVAALVVSVLAYRRGARG</sequence>
<dbReference type="InterPro" id="IPR038507">
    <property type="entry name" value="YcnI-like_sf"/>
</dbReference>
<evidence type="ECO:0000256" key="2">
    <source>
        <dbReference type="SAM" id="Phobius"/>
    </source>
</evidence>
<feature type="transmembrane region" description="Helical" evidence="2">
    <location>
        <begin position="215"/>
        <end position="239"/>
    </location>
</feature>
<name>A0AA97FF96_9MICO</name>
<organism evidence="5 6">
    <name type="scientific">Microbacterium betulae</name>
    <dbReference type="NCBI Taxonomy" id="2981139"/>
    <lineage>
        <taxon>Bacteria</taxon>
        <taxon>Bacillati</taxon>
        <taxon>Actinomycetota</taxon>
        <taxon>Actinomycetes</taxon>
        <taxon>Micrococcales</taxon>
        <taxon>Microbacteriaceae</taxon>
        <taxon>Microbacterium</taxon>
    </lineage>
</organism>
<accession>A0AA97FF96</accession>
<keyword evidence="2" id="KW-0812">Transmembrane</keyword>
<keyword evidence="2" id="KW-1133">Transmembrane helix</keyword>
<feature type="signal peptide" evidence="3">
    <location>
        <begin position="1"/>
        <end position="38"/>
    </location>
</feature>
<dbReference type="Pfam" id="PF07987">
    <property type="entry name" value="DUF1775"/>
    <property type="match status" value="1"/>
</dbReference>
<dbReference type="EMBL" id="CP118157">
    <property type="protein sequence ID" value="WOF22088.1"/>
    <property type="molecule type" value="Genomic_DNA"/>
</dbReference>
<keyword evidence="6" id="KW-1185">Reference proteome</keyword>
<dbReference type="AlphaFoldDB" id="A0AA97FF96"/>
<keyword evidence="2" id="KW-0472">Membrane</keyword>
<feature type="chain" id="PRO_5041659457" evidence="3">
    <location>
        <begin position="39"/>
        <end position="245"/>
    </location>
</feature>
<evidence type="ECO:0000256" key="1">
    <source>
        <dbReference type="SAM" id="MobiDB-lite"/>
    </source>
</evidence>
<dbReference type="InterPro" id="IPR006311">
    <property type="entry name" value="TAT_signal"/>
</dbReference>
<dbReference type="KEGG" id="mbet:N8K70_11945"/>
<evidence type="ECO:0000313" key="6">
    <source>
        <dbReference type="Proteomes" id="UP001305498"/>
    </source>
</evidence>
<dbReference type="InterPro" id="IPR012533">
    <property type="entry name" value="YcnI-copper_dom"/>
</dbReference>
<evidence type="ECO:0000259" key="4">
    <source>
        <dbReference type="Pfam" id="PF07987"/>
    </source>
</evidence>
<feature type="region of interest" description="Disordered" evidence="1">
    <location>
        <begin position="179"/>
        <end position="203"/>
    </location>
</feature>
<reference evidence="5 6" key="1">
    <citation type="submission" date="2023-02" db="EMBL/GenBank/DDBJ databases">
        <title>Microbacterium betulae sp. nov., isolated from birch wood.</title>
        <authorList>
            <person name="Pasciak M."/>
            <person name="Pawlik K.J."/>
            <person name="Martynowski D."/>
            <person name="Laczmanski L."/>
            <person name="Ciekot J."/>
            <person name="Szponar B."/>
            <person name="Wojcik-Fatla A."/>
            <person name="Mackiewicz B."/>
            <person name="Farian E."/>
            <person name="Cholewa G."/>
            <person name="Cholewa A."/>
            <person name="Dutkiewicz J."/>
        </authorList>
    </citation>
    <scope>NUCLEOTIDE SEQUENCE [LARGE SCALE GENOMIC DNA]</scope>
    <source>
        <strain evidence="5 6">AB</strain>
    </source>
</reference>
<protein>
    <submittedName>
        <fullName evidence="5">DUF1775 domain-containing protein</fullName>
    </submittedName>
</protein>
<evidence type="ECO:0000256" key="3">
    <source>
        <dbReference type="SAM" id="SignalP"/>
    </source>
</evidence>
<feature type="domain" description="YncI copper-binding" evidence="4">
    <location>
        <begin position="39"/>
        <end position="174"/>
    </location>
</feature>
<evidence type="ECO:0000313" key="5">
    <source>
        <dbReference type="EMBL" id="WOF22088.1"/>
    </source>
</evidence>
<dbReference type="PROSITE" id="PS51318">
    <property type="entry name" value="TAT"/>
    <property type="match status" value="1"/>
</dbReference>
<gene>
    <name evidence="5" type="ORF">N8K70_11945</name>
</gene>
<proteinExistence type="predicted"/>